<organism evidence="2 3">
    <name type="scientific">Tagetes erecta</name>
    <name type="common">African marigold</name>
    <dbReference type="NCBI Taxonomy" id="13708"/>
    <lineage>
        <taxon>Eukaryota</taxon>
        <taxon>Viridiplantae</taxon>
        <taxon>Streptophyta</taxon>
        <taxon>Embryophyta</taxon>
        <taxon>Tracheophyta</taxon>
        <taxon>Spermatophyta</taxon>
        <taxon>Magnoliopsida</taxon>
        <taxon>eudicotyledons</taxon>
        <taxon>Gunneridae</taxon>
        <taxon>Pentapetalae</taxon>
        <taxon>asterids</taxon>
        <taxon>campanulids</taxon>
        <taxon>Asterales</taxon>
        <taxon>Asteraceae</taxon>
        <taxon>Asteroideae</taxon>
        <taxon>Heliantheae alliance</taxon>
        <taxon>Tageteae</taxon>
        <taxon>Tagetes</taxon>
    </lineage>
</organism>
<dbReference type="AlphaFoldDB" id="A0AAD8KZ54"/>
<evidence type="ECO:0000256" key="1">
    <source>
        <dbReference type="SAM" id="MobiDB-lite"/>
    </source>
</evidence>
<reference evidence="2" key="1">
    <citation type="journal article" date="2023" name="bioRxiv">
        <title>Improved chromosome-level genome assembly for marigold (Tagetes erecta).</title>
        <authorList>
            <person name="Jiang F."/>
            <person name="Yuan L."/>
            <person name="Wang S."/>
            <person name="Wang H."/>
            <person name="Xu D."/>
            <person name="Wang A."/>
            <person name="Fan W."/>
        </authorList>
    </citation>
    <scope>NUCLEOTIDE SEQUENCE</scope>
    <source>
        <strain evidence="2">WSJ</strain>
        <tissue evidence="2">Leaf</tissue>
    </source>
</reference>
<dbReference type="EMBL" id="JAUHHV010000004">
    <property type="protein sequence ID" value="KAK1428425.1"/>
    <property type="molecule type" value="Genomic_DNA"/>
</dbReference>
<sequence>MQATSSHAPRQLTHIMASNKTKTRDETFDFLKPSTTPKLAKPFIPRATAPFKAPIKAPKPARPPTDNKLLAGYLAHEFLTKGTLFGQTWDPARAEAVPVLAAAHSADVRKPMKEHVSQKGKPAEPKPGDKRKFENYAQMSGIIMGKNGVHIPGIVNPTHLTRFLNLQ</sequence>
<feature type="region of interest" description="Disordered" evidence="1">
    <location>
        <begin position="1"/>
        <end position="21"/>
    </location>
</feature>
<evidence type="ECO:0000313" key="3">
    <source>
        <dbReference type="Proteomes" id="UP001229421"/>
    </source>
</evidence>
<evidence type="ECO:0000313" key="2">
    <source>
        <dbReference type="EMBL" id="KAK1428425.1"/>
    </source>
</evidence>
<dbReference type="PANTHER" id="PTHR34657">
    <property type="entry name" value="EMBRYO SAC DEVELOPMENT ARREST 6"/>
    <property type="match status" value="1"/>
</dbReference>
<comment type="caution">
    <text evidence="2">The sequence shown here is derived from an EMBL/GenBank/DDBJ whole genome shotgun (WGS) entry which is preliminary data.</text>
</comment>
<dbReference type="PANTHER" id="PTHR34657:SF10">
    <property type="entry name" value="F21M11.6 PROTEIN"/>
    <property type="match status" value="1"/>
</dbReference>
<accession>A0AAD8KZ54</accession>
<keyword evidence="3" id="KW-1185">Reference proteome</keyword>
<protein>
    <submittedName>
        <fullName evidence="2">Uncharacterized protein</fullName>
    </submittedName>
</protein>
<gene>
    <name evidence="2" type="ORF">QVD17_17259</name>
</gene>
<name>A0AAD8KZ54_TARER</name>
<dbReference type="Proteomes" id="UP001229421">
    <property type="component" value="Unassembled WGS sequence"/>
</dbReference>
<proteinExistence type="predicted"/>
<feature type="region of interest" description="Disordered" evidence="1">
    <location>
        <begin position="108"/>
        <end position="131"/>
    </location>
</feature>